<name>A0A370THJ3_9HELO</name>
<dbReference type="OrthoDB" id="2910287at2759"/>
<evidence type="ECO:0000256" key="1">
    <source>
        <dbReference type="SAM" id="SignalP"/>
    </source>
</evidence>
<dbReference type="RefSeq" id="XP_031867651.1">
    <property type="nucleotide sequence ID" value="XM_032016420.1"/>
</dbReference>
<keyword evidence="3" id="KW-1185">Reference proteome</keyword>
<dbReference type="EMBL" id="NPIC01000007">
    <property type="protein sequence ID" value="RDL34669.1"/>
    <property type="molecule type" value="Genomic_DNA"/>
</dbReference>
<dbReference type="InterPro" id="IPR011024">
    <property type="entry name" value="G_crystallin-like"/>
</dbReference>
<sequence>MKFLSLVAVTAFFATIQGAPVEPAESTASNTWVPLDVLPELPPGVTFETTVDKRDELAKRSDLKLTVYQDNRFGGRREDLATDVQKCYELGNHWSDVITSLKVPKGYGCSFYTDGRCTGDTFNVAGPDAVPHVKHFGKQFNDKISSYLCYRR</sequence>
<reference evidence="2 3" key="1">
    <citation type="journal article" date="2018" name="IMA Fungus">
        <title>IMA Genome-F 9: Draft genome sequence of Annulohypoxylon stygium, Aspergillus mulundensis, Berkeleyomyces basicola (syn. Thielaviopsis basicola), Ceratocystis smalleyi, two Cercospora beticola strains, Coleophoma cylindrospora, Fusarium fracticaudum, Phialophora cf. hyalina, and Morchella septimelata.</title>
        <authorList>
            <person name="Wingfield B.D."/>
            <person name="Bills G.F."/>
            <person name="Dong Y."/>
            <person name="Huang W."/>
            <person name="Nel W.J."/>
            <person name="Swalarsk-Parry B.S."/>
            <person name="Vaghefi N."/>
            <person name="Wilken P.M."/>
            <person name="An Z."/>
            <person name="de Beer Z.W."/>
            <person name="De Vos L."/>
            <person name="Chen L."/>
            <person name="Duong T.A."/>
            <person name="Gao Y."/>
            <person name="Hammerbacher A."/>
            <person name="Kikkert J.R."/>
            <person name="Li Y."/>
            <person name="Li H."/>
            <person name="Li K."/>
            <person name="Li Q."/>
            <person name="Liu X."/>
            <person name="Ma X."/>
            <person name="Naidoo K."/>
            <person name="Pethybridge S.J."/>
            <person name="Sun J."/>
            <person name="Steenkamp E.T."/>
            <person name="van der Nest M.A."/>
            <person name="van Wyk S."/>
            <person name="Wingfield M.J."/>
            <person name="Xiong C."/>
            <person name="Yue Q."/>
            <person name="Zhang X."/>
        </authorList>
    </citation>
    <scope>NUCLEOTIDE SEQUENCE [LARGE SCALE GENOMIC DNA]</scope>
    <source>
        <strain evidence="2 3">BP 5553</strain>
    </source>
</reference>
<dbReference type="Gene3D" id="2.60.20.10">
    <property type="entry name" value="Crystallins"/>
    <property type="match status" value="1"/>
</dbReference>
<organism evidence="2 3">
    <name type="scientific">Venustampulla echinocandica</name>
    <dbReference type="NCBI Taxonomy" id="2656787"/>
    <lineage>
        <taxon>Eukaryota</taxon>
        <taxon>Fungi</taxon>
        <taxon>Dikarya</taxon>
        <taxon>Ascomycota</taxon>
        <taxon>Pezizomycotina</taxon>
        <taxon>Leotiomycetes</taxon>
        <taxon>Helotiales</taxon>
        <taxon>Pleuroascaceae</taxon>
        <taxon>Venustampulla</taxon>
    </lineage>
</organism>
<protein>
    <submittedName>
        <fullName evidence="2">Uncharacterized protein</fullName>
    </submittedName>
</protein>
<evidence type="ECO:0000313" key="3">
    <source>
        <dbReference type="Proteomes" id="UP000254866"/>
    </source>
</evidence>
<keyword evidence="1" id="KW-0732">Signal</keyword>
<accession>A0A370THJ3</accession>
<feature type="chain" id="PRO_5016596912" evidence="1">
    <location>
        <begin position="19"/>
        <end position="152"/>
    </location>
</feature>
<dbReference type="AlphaFoldDB" id="A0A370THJ3"/>
<dbReference type="Proteomes" id="UP000254866">
    <property type="component" value="Unassembled WGS sequence"/>
</dbReference>
<evidence type="ECO:0000313" key="2">
    <source>
        <dbReference type="EMBL" id="RDL34669.1"/>
    </source>
</evidence>
<gene>
    <name evidence="2" type="ORF">BP5553_07797</name>
</gene>
<proteinExistence type="predicted"/>
<comment type="caution">
    <text evidence="2">The sequence shown here is derived from an EMBL/GenBank/DDBJ whole genome shotgun (WGS) entry which is preliminary data.</text>
</comment>
<feature type="signal peptide" evidence="1">
    <location>
        <begin position="1"/>
        <end position="18"/>
    </location>
</feature>
<dbReference type="GeneID" id="43600646"/>
<dbReference type="SUPFAM" id="SSF49695">
    <property type="entry name" value="gamma-Crystallin-like"/>
    <property type="match status" value="1"/>
</dbReference>